<evidence type="ECO:0000313" key="2">
    <source>
        <dbReference type="EMBL" id="AQS56631.1"/>
    </source>
</evidence>
<dbReference type="OrthoDB" id="1683589at2"/>
<keyword evidence="1" id="KW-1133">Transmembrane helix</keyword>
<dbReference type="RefSeq" id="WP_077720492.1">
    <property type="nucleotide sequence ID" value="NZ_CP019699.1"/>
</dbReference>
<name>A0A1U9K9D2_9BACL</name>
<accession>A0A1U9K9D2</accession>
<organism evidence="2 3">
    <name type="scientific">Novibacillus thermophilus</name>
    <dbReference type="NCBI Taxonomy" id="1471761"/>
    <lineage>
        <taxon>Bacteria</taxon>
        <taxon>Bacillati</taxon>
        <taxon>Bacillota</taxon>
        <taxon>Bacilli</taxon>
        <taxon>Bacillales</taxon>
        <taxon>Thermoactinomycetaceae</taxon>
        <taxon>Novibacillus</taxon>
    </lineage>
</organism>
<sequence>MVWLGWTTAAVVAFIVLISMLVIRIDVDYRRKGGDDRLQVTISALRGLVKVKKTVPALKWRPEARSVDVSEDGVREQRITLDTIRQSQQQLNRLKERVVHLLNIVKGFLAKVRCEHLHWYTALGTGDAAETGMLIGAAWGLKSTAVGWVSRYVQMKDVPNLAVTPDFYRTRLYTHFHCIVKFRLGEAILAGVKILLHIRKTEGTRDKIGSSA</sequence>
<dbReference type="InterPro" id="IPR021338">
    <property type="entry name" value="DUF2953"/>
</dbReference>
<keyword evidence="1" id="KW-0472">Membrane</keyword>
<gene>
    <name evidence="2" type="ORF">B0W44_13570</name>
</gene>
<evidence type="ECO:0008006" key="4">
    <source>
        <dbReference type="Google" id="ProtNLM"/>
    </source>
</evidence>
<dbReference type="KEGG" id="ntr:B0W44_13570"/>
<dbReference type="Pfam" id="PF11167">
    <property type="entry name" value="DUF2953"/>
    <property type="match status" value="1"/>
</dbReference>
<dbReference type="EMBL" id="CP019699">
    <property type="protein sequence ID" value="AQS56631.1"/>
    <property type="molecule type" value="Genomic_DNA"/>
</dbReference>
<reference evidence="2 3" key="1">
    <citation type="journal article" date="2015" name="Int. J. Syst. Evol. Microbiol.">
        <title>Novibacillus thermophilus gen. nov., sp. nov., a Gram-staining-negative and moderately thermophilic member of the family Thermoactinomycetaceae.</title>
        <authorList>
            <person name="Yang G."/>
            <person name="Chen J."/>
            <person name="Zhou S."/>
        </authorList>
    </citation>
    <scope>NUCLEOTIDE SEQUENCE [LARGE SCALE GENOMIC DNA]</scope>
    <source>
        <strain evidence="2 3">SG-1</strain>
    </source>
</reference>
<protein>
    <recommendedName>
        <fullName evidence="4">DUF2953 domain-containing protein</fullName>
    </recommendedName>
</protein>
<dbReference type="AlphaFoldDB" id="A0A1U9K9D2"/>
<feature type="transmembrane region" description="Helical" evidence="1">
    <location>
        <begin position="6"/>
        <end position="23"/>
    </location>
</feature>
<keyword evidence="3" id="KW-1185">Reference proteome</keyword>
<dbReference type="Proteomes" id="UP000188603">
    <property type="component" value="Chromosome"/>
</dbReference>
<proteinExistence type="predicted"/>
<keyword evidence="1" id="KW-0812">Transmembrane</keyword>
<evidence type="ECO:0000313" key="3">
    <source>
        <dbReference type="Proteomes" id="UP000188603"/>
    </source>
</evidence>
<evidence type="ECO:0000256" key="1">
    <source>
        <dbReference type="SAM" id="Phobius"/>
    </source>
</evidence>
<dbReference type="STRING" id="1471761.B0W44_13570"/>